<comment type="caution">
    <text evidence="2">The sequence shown here is derived from an EMBL/GenBank/DDBJ whole genome shotgun (WGS) entry which is preliminary data.</text>
</comment>
<evidence type="ECO:0000313" key="3">
    <source>
        <dbReference type="Proteomes" id="UP001499852"/>
    </source>
</evidence>
<keyword evidence="3" id="KW-1185">Reference proteome</keyword>
<accession>A0ABP9P2F1</accession>
<dbReference type="RefSeq" id="WP_345736096.1">
    <property type="nucleotide sequence ID" value="NZ_BAABIA010000003.1"/>
</dbReference>
<reference evidence="3" key="1">
    <citation type="journal article" date="2019" name="Int. J. Syst. Evol. Microbiol.">
        <title>The Global Catalogue of Microorganisms (GCM) 10K type strain sequencing project: providing services to taxonomists for standard genome sequencing and annotation.</title>
        <authorList>
            <consortium name="The Broad Institute Genomics Platform"/>
            <consortium name="The Broad Institute Genome Sequencing Center for Infectious Disease"/>
            <person name="Wu L."/>
            <person name="Ma J."/>
        </authorList>
    </citation>
    <scope>NUCLEOTIDE SEQUENCE [LARGE SCALE GENOMIC DNA]</scope>
    <source>
        <strain evidence="3">JCM 18053</strain>
    </source>
</reference>
<keyword evidence="1" id="KW-0812">Transmembrane</keyword>
<proteinExistence type="predicted"/>
<dbReference type="Proteomes" id="UP001499852">
    <property type="component" value="Unassembled WGS sequence"/>
</dbReference>
<keyword evidence="1" id="KW-1133">Transmembrane helix</keyword>
<gene>
    <name evidence="2" type="ORF">GCM10023213_18670</name>
</gene>
<evidence type="ECO:0000256" key="1">
    <source>
        <dbReference type="SAM" id="Phobius"/>
    </source>
</evidence>
<dbReference type="EMBL" id="BAABIA010000003">
    <property type="protein sequence ID" value="GAA5138907.1"/>
    <property type="molecule type" value="Genomic_DNA"/>
</dbReference>
<organism evidence="2 3">
    <name type="scientific">Prosthecobacter algae</name>
    <dbReference type="NCBI Taxonomy" id="1144682"/>
    <lineage>
        <taxon>Bacteria</taxon>
        <taxon>Pseudomonadati</taxon>
        <taxon>Verrucomicrobiota</taxon>
        <taxon>Verrucomicrobiia</taxon>
        <taxon>Verrucomicrobiales</taxon>
        <taxon>Verrucomicrobiaceae</taxon>
        <taxon>Prosthecobacter</taxon>
    </lineage>
</organism>
<protein>
    <recommendedName>
        <fullName evidence="4">LemA protein</fullName>
    </recommendedName>
</protein>
<feature type="transmembrane region" description="Helical" evidence="1">
    <location>
        <begin position="12"/>
        <end position="31"/>
    </location>
</feature>
<dbReference type="PROSITE" id="PS51257">
    <property type="entry name" value="PROKAR_LIPOPROTEIN"/>
    <property type="match status" value="1"/>
</dbReference>
<evidence type="ECO:0008006" key="4">
    <source>
        <dbReference type="Google" id="ProtNLM"/>
    </source>
</evidence>
<name>A0ABP9P2F1_9BACT</name>
<evidence type="ECO:0000313" key="2">
    <source>
        <dbReference type="EMBL" id="GAA5138907.1"/>
    </source>
</evidence>
<keyword evidence="1" id="KW-0472">Membrane</keyword>
<sequence>MQKISPTSSNYPWQGFLLLVITPFLTGCFEISKTQGQTQVLIQERLEVEKQIPIYDQHIAYYQSQLHQGTKITGGVDPYYDTLNAYLQKVETALVETKVKMAGRSAYLNILREESSRQHSLQPQP</sequence>